<dbReference type="EnsemblMetazoa" id="CPIJ002821-RA">
    <property type="protein sequence ID" value="CPIJ002821-PA"/>
    <property type="gene ID" value="CPIJ002821"/>
</dbReference>
<dbReference type="Gene3D" id="2.170.270.10">
    <property type="entry name" value="SET domain"/>
    <property type="match status" value="1"/>
</dbReference>
<protein>
    <recommendedName>
        <fullName evidence="10">SET and MYND domain-containing protein 4</fullName>
    </recommendedName>
</protein>
<gene>
    <name evidence="8" type="primary">6034695</name>
    <name evidence="7" type="ORF">CpipJ_CPIJ002821</name>
</gene>
<sequence length="582" mass="66781">MEINIASLQDHILTRARGRPDVHEDFDFAIERYHREFLASTGGRKMDLESTWRHVLENGPRVDDVPERAKSNAKAVAVRQEGNRYYADRVLDEAAEKYNESICWAEPGSEELGIGFANRSAICYEHGDYEICLLNIALARKHNCPVKLEPKLAAREQNCRQQIAAGMSQVSVPNPRFAMNVETDPKIPFMAKGLRMTEVPAYGRAMVAERSFRPGDVLMKEKVFMTMSDPQYQYLHCHFCGESKLFNLIPCSDCASVMYCSDKCRQEDKRTLHRFECGIKEKLNHLYTSIVALGPRMFLYGLTLFGDKVDVMQKVCEAQKRSGSNPLDVDYSNGYNPLEVFKNLNQVKVTKKEEKNYRRFMFTASIYFTVYMQSPAVRALIVSEDQQKFMLRCFMDYKQICLQASMFFWDEANAPLFPIASIINHSCDPNVYAIPRMSHFKMVALKPIAKGEQIFFSYGPVWYKNGDKAKQDSTMSLFLFQCDCVACNPARLKRWLATQKRLDEHGIRDLRTCSKVIADDLAPLAAKMNAVQQFIKKYAHTHPNESFCSVLQGFTDILYEALMNEWANKMRSEALEQVDRGL</sequence>
<evidence type="ECO:0000313" key="7">
    <source>
        <dbReference type="EMBL" id="EDS38872.1"/>
    </source>
</evidence>
<keyword evidence="9" id="KW-1185">Reference proteome</keyword>
<evidence type="ECO:0000259" key="6">
    <source>
        <dbReference type="PROSITE" id="PS50865"/>
    </source>
</evidence>
<dbReference type="SUPFAM" id="SSF82199">
    <property type="entry name" value="SET domain"/>
    <property type="match status" value="1"/>
</dbReference>
<dbReference type="CDD" id="cd20071">
    <property type="entry name" value="SET_SMYD"/>
    <property type="match status" value="1"/>
</dbReference>
<evidence type="ECO:0000256" key="2">
    <source>
        <dbReference type="ARBA" id="ARBA00022771"/>
    </source>
</evidence>
<dbReference type="SUPFAM" id="SSF144232">
    <property type="entry name" value="HIT/MYND zinc finger-like"/>
    <property type="match status" value="1"/>
</dbReference>
<dbReference type="Pfam" id="PF01753">
    <property type="entry name" value="zf-MYND"/>
    <property type="match status" value="1"/>
</dbReference>
<feature type="domain" description="SET" evidence="5">
    <location>
        <begin position="192"/>
        <end position="459"/>
    </location>
</feature>
<evidence type="ECO:0000256" key="3">
    <source>
        <dbReference type="ARBA" id="ARBA00022833"/>
    </source>
</evidence>
<proteinExistence type="predicted"/>
<dbReference type="SUPFAM" id="SSF48452">
    <property type="entry name" value="TPR-like"/>
    <property type="match status" value="1"/>
</dbReference>
<dbReference type="Pfam" id="PF00856">
    <property type="entry name" value="SET"/>
    <property type="match status" value="1"/>
</dbReference>
<dbReference type="InterPro" id="IPR002893">
    <property type="entry name" value="Znf_MYND"/>
</dbReference>
<organism>
    <name type="scientific">Culex quinquefasciatus</name>
    <name type="common">Southern house mosquito</name>
    <name type="synonym">Culex pungens</name>
    <dbReference type="NCBI Taxonomy" id="7176"/>
    <lineage>
        <taxon>Eukaryota</taxon>
        <taxon>Metazoa</taxon>
        <taxon>Ecdysozoa</taxon>
        <taxon>Arthropoda</taxon>
        <taxon>Hexapoda</taxon>
        <taxon>Insecta</taxon>
        <taxon>Pterygota</taxon>
        <taxon>Neoptera</taxon>
        <taxon>Endopterygota</taxon>
        <taxon>Diptera</taxon>
        <taxon>Nematocera</taxon>
        <taxon>Culicoidea</taxon>
        <taxon>Culicidae</taxon>
        <taxon>Culicinae</taxon>
        <taxon>Culicini</taxon>
        <taxon>Culex</taxon>
        <taxon>Culex</taxon>
    </lineage>
</organism>
<reference evidence="8" key="2">
    <citation type="submission" date="2020-05" db="UniProtKB">
        <authorList>
            <consortium name="EnsemblMetazoa"/>
        </authorList>
    </citation>
    <scope>IDENTIFICATION</scope>
    <source>
        <strain evidence="8">JHB</strain>
    </source>
</reference>
<dbReference type="PROSITE" id="PS50865">
    <property type="entry name" value="ZF_MYND_2"/>
    <property type="match status" value="1"/>
</dbReference>
<dbReference type="InParanoid" id="B0W8E3"/>
<dbReference type="VEuPathDB" id="VectorBase:CQUJHB008698"/>
<dbReference type="OrthoDB" id="62495at2759"/>
<dbReference type="HOGENOM" id="CLU_021727_4_1_1"/>
<evidence type="ECO:0008006" key="10">
    <source>
        <dbReference type="Google" id="ProtNLM"/>
    </source>
</evidence>
<dbReference type="PANTHER" id="PTHR47111">
    <property type="entry name" value="BCDNA.LD29892"/>
    <property type="match status" value="1"/>
</dbReference>
<keyword evidence="2 4" id="KW-0863">Zinc-finger</keyword>
<dbReference type="SMART" id="SM00317">
    <property type="entry name" value="SET"/>
    <property type="match status" value="1"/>
</dbReference>
<name>B0W8E3_CULQU</name>
<dbReference type="eggNOG" id="KOG2084">
    <property type="taxonomic scope" value="Eukaryota"/>
</dbReference>
<keyword evidence="3" id="KW-0862">Zinc</keyword>
<dbReference type="InterPro" id="IPR046341">
    <property type="entry name" value="SET_dom_sf"/>
</dbReference>
<dbReference type="Proteomes" id="UP000002320">
    <property type="component" value="Unassembled WGS sequence"/>
</dbReference>
<accession>B0W8E3</accession>
<dbReference type="InterPro" id="IPR001214">
    <property type="entry name" value="SET_dom"/>
</dbReference>
<dbReference type="GO" id="GO:0008270">
    <property type="term" value="F:zinc ion binding"/>
    <property type="evidence" value="ECO:0007669"/>
    <property type="project" value="UniProtKB-KW"/>
</dbReference>
<dbReference type="Gene3D" id="1.10.220.160">
    <property type="match status" value="1"/>
</dbReference>
<dbReference type="InterPro" id="IPR011990">
    <property type="entry name" value="TPR-like_helical_dom_sf"/>
</dbReference>
<reference evidence="7" key="1">
    <citation type="submission" date="2007-03" db="EMBL/GenBank/DDBJ databases">
        <title>Annotation of Culex pipiens quinquefasciatus.</title>
        <authorList>
            <consortium name="The Broad Institute Genome Sequencing Platform"/>
            <person name="Atkinson P.W."/>
            <person name="Hemingway J."/>
            <person name="Christensen B.M."/>
            <person name="Higgs S."/>
            <person name="Kodira C."/>
            <person name="Hannick L."/>
            <person name="Megy K."/>
            <person name="O'Leary S."/>
            <person name="Pearson M."/>
            <person name="Haas B.J."/>
            <person name="Mauceli E."/>
            <person name="Wortman J.R."/>
            <person name="Lee N.H."/>
            <person name="Guigo R."/>
            <person name="Stanke M."/>
            <person name="Alvarado L."/>
            <person name="Amedeo P."/>
            <person name="Antoine C.H."/>
            <person name="Arensburger P."/>
            <person name="Bidwell S.L."/>
            <person name="Crawford M."/>
            <person name="Camaro F."/>
            <person name="Devon K."/>
            <person name="Engels R."/>
            <person name="Hammond M."/>
            <person name="Howarth C."/>
            <person name="Koehrsen M."/>
            <person name="Lawson D."/>
            <person name="Montgomery P."/>
            <person name="Nene V."/>
            <person name="Nusbaum C."/>
            <person name="Puiu D."/>
            <person name="Romero-Severson J."/>
            <person name="Severson D.W."/>
            <person name="Shumway M."/>
            <person name="Sisk P."/>
            <person name="Stolte C."/>
            <person name="Zeng Q."/>
            <person name="Eisenstadt E."/>
            <person name="Fraser-Liggett C."/>
            <person name="Strausberg R."/>
            <person name="Galagan J."/>
            <person name="Birren B."/>
            <person name="Collins F.H."/>
        </authorList>
    </citation>
    <scope>NUCLEOTIDE SEQUENCE [LARGE SCALE GENOMIC DNA]</scope>
    <source>
        <strain evidence="7">JHB</strain>
    </source>
</reference>
<evidence type="ECO:0000313" key="9">
    <source>
        <dbReference type="Proteomes" id="UP000002320"/>
    </source>
</evidence>
<dbReference type="PROSITE" id="PS50280">
    <property type="entry name" value="SET"/>
    <property type="match status" value="1"/>
</dbReference>
<evidence type="ECO:0000259" key="5">
    <source>
        <dbReference type="PROSITE" id="PS50280"/>
    </source>
</evidence>
<feature type="domain" description="MYND-type" evidence="6">
    <location>
        <begin position="237"/>
        <end position="277"/>
    </location>
</feature>
<dbReference type="OMA" id="MEINIAS"/>
<dbReference type="VEuPathDB" id="VectorBase:CPIJ002821"/>
<keyword evidence="1" id="KW-0479">Metal-binding</keyword>
<dbReference type="KEGG" id="cqu:CpipJ_CPIJ002821"/>
<evidence type="ECO:0000256" key="1">
    <source>
        <dbReference type="ARBA" id="ARBA00022723"/>
    </source>
</evidence>
<dbReference type="PANTHER" id="PTHR47111:SF1">
    <property type="entry name" value="SET AND MYND DOMAIN-CONTAINING PROTEIN 4"/>
    <property type="match status" value="1"/>
</dbReference>
<dbReference type="GO" id="GO:0008276">
    <property type="term" value="F:protein methyltransferase activity"/>
    <property type="evidence" value="ECO:0007669"/>
    <property type="project" value="UniProtKB-ARBA"/>
</dbReference>
<dbReference type="GO" id="GO:0008757">
    <property type="term" value="F:S-adenosylmethionine-dependent methyltransferase activity"/>
    <property type="evidence" value="ECO:0007669"/>
    <property type="project" value="UniProtKB-ARBA"/>
</dbReference>
<dbReference type="AlphaFoldDB" id="B0W8E3"/>
<evidence type="ECO:0000313" key="8">
    <source>
        <dbReference type="EnsemblMetazoa" id="CPIJ002821-PA"/>
    </source>
</evidence>
<dbReference type="EMBL" id="DS231858">
    <property type="protein sequence ID" value="EDS38872.1"/>
    <property type="molecule type" value="Genomic_DNA"/>
</dbReference>
<dbReference type="Gene3D" id="6.10.140.2220">
    <property type="match status" value="1"/>
</dbReference>
<evidence type="ECO:0000256" key="4">
    <source>
        <dbReference type="PROSITE-ProRule" id="PRU00134"/>
    </source>
</evidence>
<dbReference type="GO" id="GO:0008170">
    <property type="term" value="F:N-methyltransferase activity"/>
    <property type="evidence" value="ECO:0007669"/>
    <property type="project" value="UniProtKB-ARBA"/>
</dbReference>